<comment type="caution">
    <text evidence="10">The sequence shown here is derived from an EMBL/GenBank/DDBJ whole genome shotgun (WGS) entry which is preliminary data.</text>
</comment>
<dbReference type="Pfam" id="PF00082">
    <property type="entry name" value="Peptidase_S8"/>
    <property type="match status" value="1"/>
</dbReference>
<dbReference type="PANTHER" id="PTHR43399:SF4">
    <property type="entry name" value="CELL WALL-ASSOCIATED PROTEASE"/>
    <property type="match status" value="1"/>
</dbReference>
<evidence type="ECO:0000256" key="1">
    <source>
        <dbReference type="ARBA" id="ARBA00011073"/>
    </source>
</evidence>
<dbReference type="PROSITE" id="PS00137">
    <property type="entry name" value="SUBTILASE_HIS"/>
    <property type="match status" value="1"/>
</dbReference>
<keyword evidence="3 6" id="KW-0378">Hydrolase</keyword>
<name>A0A226DXD3_FOLCA</name>
<keyword evidence="11" id="KW-1185">Reference proteome</keyword>
<dbReference type="EMBL" id="LNIX01000010">
    <property type="protein sequence ID" value="OXA49688.1"/>
    <property type="molecule type" value="Genomic_DNA"/>
</dbReference>
<dbReference type="PROSITE" id="PS00136">
    <property type="entry name" value="SUBTILASE_ASP"/>
    <property type="match status" value="1"/>
</dbReference>
<evidence type="ECO:0000256" key="7">
    <source>
        <dbReference type="RuleBase" id="RU003355"/>
    </source>
</evidence>
<dbReference type="InterPro" id="IPR051048">
    <property type="entry name" value="Peptidase_S8/S53_subtilisin"/>
</dbReference>
<accession>A0A226DXD3</accession>
<feature type="active site" description="Charge relay system" evidence="5 6">
    <location>
        <position position="385"/>
    </location>
</feature>
<evidence type="ECO:0000259" key="9">
    <source>
        <dbReference type="Pfam" id="PF00082"/>
    </source>
</evidence>
<evidence type="ECO:0000256" key="6">
    <source>
        <dbReference type="PROSITE-ProRule" id="PRU01240"/>
    </source>
</evidence>
<dbReference type="AlphaFoldDB" id="A0A226DXD3"/>
<dbReference type="GO" id="GO:0004252">
    <property type="term" value="F:serine-type endopeptidase activity"/>
    <property type="evidence" value="ECO:0007669"/>
    <property type="project" value="UniProtKB-UniRule"/>
</dbReference>
<dbReference type="GO" id="GO:0006508">
    <property type="term" value="P:proteolysis"/>
    <property type="evidence" value="ECO:0007669"/>
    <property type="project" value="UniProtKB-KW"/>
</dbReference>
<dbReference type="InterPro" id="IPR022398">
    <property type="entry name" value="Peptidase_S8_His-AS"/>
</dbReference>
<sequence>MLRIASILFLVASSHAGVLDKGLLSAFTSGTKKMNVVFQFPNVMGDVLSSGVLNGLSGDDKASKMVSSLKEQTSAMQAPIISSLGLFGINEDQVTSFWANNMFEVKDAELGPLQAAAALPGAFTIRAPYKVNALPIDEATRVSTRAANVTLQWGVAKIHSDIVWKAGFAGQGVVVGVIDTGLNAQHVALVNRYRGGPYSWKDAVGQEADPYDGHGHGTHCAGTIAGDANGIGVAPQAQIMACKGLDDRGSGSDITLTACGQFMICPSGEENGCVGRPHIVSNSWGGQPPGDNGWYDPVISAMRAANIIPVFAIGNSGPLCNTAGSPGDRPKLISVGATGPDDTIAYFSSRGTPYKKKPETSAPGVDIVSADTKNTGGYVKMSGTSMACPHFAGAAALVLSAHPDYSYDQVVKSLVNSDNSVKPAGSLWDIFCPGYPAGGSGRIDVAKALNLTSKAT</sequence>
<dbReference type="SUPFAM" id="SSF52743">
    <property type="entry name" value="Subtilisin-like"/>
    <property type="match status" value="1"/>
</dbReference>
<dbReference type="PROSITE" id="PS51892">
    <property type="entry name" value="SUBTILASE"/>
    <property type="match status" value="1"/>
</dbReference>
<evidence type="ECO:0000313" key="11">
    <source>
        <dbReference type="Proteomes" id="UP000198287"/>
    </source>
</evidence>
<keyword evidence="4 6" id="KW-0720">Serine protease</keyword>
<dbReference type="InterPro" id="IPR023827">
    <property type="entry name" value="Peptidase_S8_Asp-AS"/>
</dbReference>
<evidence type="ECO:0000313" key="10">
    <source>
        <dbReference type="EMBL" id="OXA49688.1"/>
    </source>
</evidence>
<keyword evidence="2 6" id="KW-0645">Protease</keyword>
<feature type="active site" description="Charge relay system" evidence="5 6">
    <location>
        <position position="179"/>
    </location>
</feature>
<comment type="similarity">
    <text evidence="1 6 7">Belongs to the peptidase S8 family.</text>
</comment>
<gene>
    <name evidence="10" type="ORF">Fcan01_15776</name>
</gene>
<evidence type="ECO:0000256" key="8">
    <source>
        <dbReference type="SAM" id="SignalP"/>
    </source>
</evidence>
<feature type="active site" description="Charge relay system" evidence="5 6">
    <location>
        <position position="216"/>
    </location>
</feature>
<protein>
    <submittedName>
        <fullName evidence="10">Bacillopeptidase F</fullName>
    </submittedName>
</protein>
<evidence type="ECO:0000256" key="2">
    <source>
        <dbReference type="ARBA" id="ARBA00022670"/>
    </source>
</evidence>
<feature type="signal peptide" evidence="8">
    <location>
        <begin position="1"/>
        <end position="16"/>
    </location>
</feature>
<feature type="chain" id="PRO_5012940328" evidence="8">
    <location>
        <begin position="17"/>
        <end position="456"/>
    </location>
</feature>
<proteinExistence type="inferred from homology"/>
<dbReference type="PRINTS" id="PR00723">
    <property type="entry name" value="SUBTILISIN"/>
</dbReference>
<dbReference type="InterPro" id="IPR023828">
    <property type="entry name" value="Peptidase_S8_Ser-AS"/>
</dbReference>
<keyword evidence="8" id="KW-0732">Signal</keyword>
<reference evidence="10 11" key="1">
    <citation type="submission" date="2015-12" db="EMBL/GenBank/DDBJ databases">
        <title>The genome of Folsomia candida.</title>
        <authorList>
            <person name="Faddeeva A."/>
            <person name="Derks M.F."/>
            <person name="Anvar Y."/>
            <person name="Smit S."/>
            <person name="Van Straalen N."/>
            <person name="Roelofs D."/>
        </authorList>
    </citation>
    <scope>NUCLEOTIDE SEQUENCE [LARGE SCALE GENOMIC DNA]</scope>
    <source>
        <strain evidence="10 11">VU population</strain>
        <tissue evidence="10">Whole body</tissue>
    </source>
</reference>
<evidence type="ECO:0000256" key="3">
    <source>
        <dbReference type="ARBA" id="ARBA00022801"/>
    </source>
</evidence>
<feature type="domain" description="Peptidase S8/S53" evidence="9">
    <location>
        <begin position="170"/>
        <end position="418"/>
    </location>
</feature>
<dbReference type="InterPro" id="IPR015500">
    <property type="entry name" value="Peptidase_S8_subtilisin-rel"/>
</dbReference>
<dbReference type="InterPro" id="IPR036852">
    <property type="entry name" value="Peptidase_S8/S53_dom_sf"/>
</dbReference>
<evidence type="ECO:0000256" key="5">
    <source>
        <dbReference type="PIRSR" id="PIRSR615500-1"/>
    </source>
</evidence>
<dbReference type="OrthoDB" id="1740355at2759"/>
<dbReference type="Gene3D" id="3.40.50.200">
    <property type="entry name" value="Peptidase S8/S53 domain"/>
    <property type="match status" value="1"/>
</dbReference>
<evidence type="ECO:0000256" key="4">
    <source>
        <dbReference type="ARBA" id="ARBA00022825"/>
    </source>
</evidence>
<organism evidence="10 11">
    <name type="scientific">Folsomia candida</name>
    <name type="common">Springtail</name>
    <dbReference type="NCBI Taxonomy" id="158441"/>
    <lineage>
        <taxon>Eukaryota</taxon>
        <taxon>Metazoa</taxon>
        <taxon>Ecdysozoa</taxon>
        <taxon>Arthropoda</taxon>
        <taxon>Hexapoda</taxon>
        <taxon>Collembola</taxon>
        <taxon>Entomobryomorpha</taxon>
        <taxon>Isotomoidea</taxon>
        <taxon>Isotomidae</taxon>
        <taxon>Proisotominae</taxon>
        <taxon>Folsomia</taxon>
    </lineage>
</organism>
<dbReference type="Proteomes" id="UP000198287">
    <property type="component" value="Unassembled WGS sequence"/>
</dbReference>
<dbReference type="PROSITE" id="PS00138">
    <property type="entry name" value="SUBTILASE_SER"/>
    <property type="match status" value="1"/>
</dbReference>
<dbReference type="PANTHER" id="PTHR43399">
    <property type="entry name" value="SUBTILISIN-RELATED"/>
    <property type="match status" value="1"/>
</dbReference>
<dbReference type="STRING" id="158441.A0A226DXD3"/>
<dbReference type="InterPro" id="IPR000209">
    <property type="entry name" value="Peptidase_S8/S53_dom"/>
</dbReference>